<dbReference type="AlphaFoldDB" id="A0AAW4L249"/>
<sequence length="861" mass="92471">MRILFFRLLTFFCILVPSLNSYGWIGDQWSSISRQTIVQNASKMIDSTWTPTNIINNYVSGTWKEFLPGTMYVGEPYSTNIPQESWEEFNNAIDKAEGNTYLGNHCSGFVSMSWQLPYVYTTTNFEQNLGLSYLYALGNVGASANVNLMPGDALNYSGSHILMFDKYNPDGTIQSLEQAPWHARRRTWTWSNLNYYRPIRRDLLQGGHAVNDRILTTIEVEARSCPSLSCGQSIWVIPQDSTGIIVDGPQYGDKFKWWKIQYDNGMSGWSIEGYLEKIVDNSVQCENVIDNNSPNGTILINNNAQYSNSRSLLLALTCTDIESACSWMQFSADNLNWSPWEAYLPIKKWTMPEGNGPMTVYARFKDSCGNVSDVYRDEIVLQSVNPDLQISLLSVPAYGGAGAAINLTDTTVNNGLGGANQSITTFNLLIRTSAISEDRLLGSRWVSALEPGGSSAGTISANLPADIPPGKYTITAKADGEVKDSIYMFGTSSIVESSENNNTKSATIRIGPDLVVTSLSLPVTAGAGSTVNLTDITRNIGSSSSGSFTTDFFLSTNTALDSSDIFLGRRVVHALAANESNTGTTSLFIPNNLPVAKYYVIAKADASNTVAEADKTNNSRYASVSIGPDLVISALSVPPTTASGATINITDTTRNIGGGSASATITSFYLSANTLLDTSDIFLGSRAVPSLASGVLNTTTTEASIPLSTPAGKFYILAKADDPMVVTEINETNNTKYATVSIGPDLIISSLTVPAAVVAGSVLMVSDITRNSGSASANASTTSFYLSTNTTHEVSDIFLGSRAVSALVAGASNKAASALAIPSSTSPGLYYVLSQADALNETVESNEKNNTSYKQVMVQIE</sequence>
<organism evidence="2 3">
    <name type="scientific">Geoanaerobacter pelophilus</name>
    <dbReference type="NCBI Taxonomy" id="60036"/>
    <lineage>
        <taxon>Bacteria</taxon>
        <taxon>Pseudomonadati</taxon>
        <taxon>Thermodesulfobacteriota</taxon>
        <taxon>Desulfuromonadia</taxon>
        <taxon>Geobacterales</taxon>
        <taxon>Geobacteraceae</taxon>
        <taxon>Geoanaerobacter</taxon>
    </lineage>
</organism>
<dbReference type="Gene3D" id="2.60.40.10">
    <property type="entry name" value="Immunoglobulins"/>
    <property type="match status" value="4"/>
</dbReference>
<accession>A0AAW4L249</accession>
<dbReference type="Proteomes" id="UP000811899">
    <property type="component" value="Unassembled WGS sequence"/>
</dbReference>
<feature type="domain" description="CARDB" evidence="1">
    <location>
        <begin position="512"/>
        <end position="620"/>
    </location>
</feature>
<dbReference type="Pfam" id="PF07705">
    <property type="entry name" value="CARDB"/>
    <property type="match status" value="4"/>
</dbReference>
<dbReference type="InterPro" id="IPR011635">
    <property type="entry name" value="CARDB"/>
</dbReference>
<feature type="domain" description="CARDB" evidence="1">
    <location>
        <begin position="744"/>
        <end position="852"/>
    </location>
</feature>
<protein>
    <recommendedName>
        <fullName evidence="1">CARDB domain-containing protein</fullName>
    </recommendedName>
</protein>
<evidence type="ECO:0000259" key="1">
    <source>
        <dbReference type="Pfam" id="PF07705"/>
    </source>
</evidence>
<evidence type="ECO:0000313" key="3">
    <source>
        <dbReference type="Proteomes" id="UP000811899"/>
    </source>
</evidence>
<dbReference type="EMBL" id="JAHCVJ010000001">
    <property type="protein sequence ID" value="MBT0662710.1"/>
    <property type="molecule type" value="Genomic_DNA"/>
</dbReference>
<dbReference type="RefSeq" id="WP_214169511.1">
    <property type="nucleotide sequence ID" value="NZ_JAHCVJ010000001.1"/>
</dbReference>
<evidence type="ECO:0000313" key="2">
    <source>
        <dbReference type="EMBL" id="MBT0662710.1"/>
    </source>
</evidence>
<comment type="caution">
    <text evidence="2">The sequence shown here is derived from an EMBL/GenBank/DDBJ whole genome shotgun (WGS) entry which is preliminary data.</text>
</comment>
<proteinExistence type="predicted"/>
<name>A0AAW4L249_9BACT</name>
<keyword evidence="3" id="KW-1185">Reference proteome</keyword>
<gene>
    <name evidence="2" type="ORF">KI809_00200</name>
</gene>
<reference evidence="2 3" key="1">
    <citation type="submission" date="2021-05" db="EMBL/GenBank/DDBJ databases">
        <title>The draft genome of Geobacter pelophilus DSM 12255.</title>
        <authorList>
            <person name="Xu Z."/>
            <person name="Masuda Y."/>
            <person name="Itoh H."/>
            <person name="Senoo K."/>
        </authorList>
    </citation>
    <scope>NUCLEOTIDE SEQUENCE [LARGE SCALE GENOMIC DNA]</scope>
    <source>
        <strain evidence="2 3">DSM 12255</strain>
    </source>
</reference>
<feature type="domain" description="CARDB" evidence="1">
    <location>
        <begin position="385"/>
        <end position="505"/>
    </location>
</feature>
<feature type="domain" description="CARDB" evidence="1">
    <location>
        <begin position="628"/>
        <end position="736"/>
    </location>
</feature>
<dbReference type="InterPro" id="IPR013783">
    <property type="entry name" value="Ig-like_fold"/>
</dbReference>